<dbReference type="InterPro" id="IPR029063">
    <property type="entry name" value="SAM-dependent_MTases_sf"/>
</dbReference>
<dbReference type="SUPFAM" id="SSF53335">
    <property type="entry name" value="S-adenosyl-L-methionine-dependent methyltransferases"/>
    <property type="match status" value="1"/>
</dbReference>
<name>A0A377JRP4_9HELI</name>
<dbReference type="Proteomes" id="UP000255103">
    <property type="component" value="Unassembled WGS sequence"/>
</dbReference>
<protein>
    <recommendedName>
        <fullName evidence="3">Class I SAM-dependent methyltransferase</fullName>
    </recommendedName>
</protein>
<dbReference type="RefSeq" id="WP_115721426.1">
    <property type="nucleotide sequence ID" value="NZ_UGHX01000001.1"/>
</dbReference>
<evidence type="ECO:0008006" key="3">
    <source>
        <dbReference type="Google" id="ProtNLM"/>
    </source>
</evidence>
<accession>A0A377JRP4</accession>
<dbReference type="AlphaFoldDB" id="A0A377JRP4"/>
<evidence type="ECO:0000313" key="1">
    <source>
        <dbReference type="EMBL" id="STP10608.1"/>
    </source>
</evidence>
<proteinExistence type="predicted"/>
<dbReference type="Pfam" id="PF13489">
    <property type="entry name" value="Methyltransf_23"/>
    <property type="match status" value="1"/>
</dbReference>
<reference evidence="1 2" key="1">
    <citation type="submission" date="2018-06" db="EMBL/GenBank/DDBJ databases">
        <authorList>
            <consortium name="Pathogen Informatics"/>
            <person name="Doyle S."/>
        </authorList>
    </citation>
    <scope>NUCLEOTIDE SEQUENCE [LARGE SCALE GENOMIC DNA]</scope>
    <source>
        <strain evidence="1 2">NCTC12219</strain>
    </source>
</reference>
<evidence type="ECO:0000313" key="2">
    <source>
        <dbReference type="Proteomes" id="UP000255103"/>
    </source>
</evidence>
<sequence length="270" mass="31514">MSVYDENFYQDQSNGSYKSAMAILPLVIKSVFGGRLPQSVIDVGCGVGTWLKAWHDLDSLDSHTHTREREMHCIGIDGNDVDFSLYQIPTSHYLQVDLSTQHTEILRQIKERFHNTQFDLVQSLEVAEHLPNEAAREFIALLTSLGNIVLFSAAIPYQGGTGHINEQPPMYWSALFEERGFVCFDVLRDEIWDMEYVEIWYRQNILIFANDIGAKWLKENGLTPKEARFLIHYESWKHIDEHIKYLESKLSKYRFLRQPAKCIKNIFHWK</sequence>
<gene>
    <name evidence="1" type="ORF">NCTC12219_00479</name>
</gene>
<dbReference type="EMBL" id="UGHX01000001">
    <property type="protein sequence ID" value="STP10608.1"/>
    <property type="molecule type" value="Genomic_DNA"/>
</dbReference>
<dbReference type="Gene3D" id="3.40.50.150">
    <property type="entry name" value="Vaccinia Virus protein VP39"/>
    <property type="match status" value="1"/>
</dbReference>
<organism evidence="1 2">
    <name type="scientific">Helicobacter cinaedi</name>
    <dbReference type="NCBI Taxonomy" id="213"/>
    <lineage>
        <taxon>Bacteria</taxon>
        <taxon>Pseudomonadati</taxon>
        <taxon>Campylobacterota</taxon>
        <taxon>Epsilonproteobacteria</taxon>
        <taxon>Campylobacterales</taxon>
        <taxon>Helicobacteraceae</taxon>
        <taxon>Helicobacter</taxon>
    </lineage>
</organism>